<keyword evidence="2" id="KW-1185">Reference proteome</keyword>
<sequence length="179" mass="19723">GSKWLEKLSLGSPKKPPRCLHSGLCDAPLCNPGSEMCSRMCCLPPCRSRSPDEALDRRIKASKLQVFSQLTRVFSYLFAKSQESSLGVVTRAILERRTSHPRRGVGGKVGVAVGVVGISNQRHGTPCCCRLVCQNIDIHLYGSLFNIRRPPLWTLTISDRPLMLTSTNPSARTQNHAKP</sequence>
<gene>
    <name evidence="1" type="ORF">Taro_021924</name>
</gene>
<organism evidence="1 2">
    <name type="scientific">Colocasia esculenta</name>
    <name type="common">Wild taro</name>
    <name type="synonym">Arum esculentum</name>
    <dbReference type="NCBI Taxonomy" id="4460"/>
    <lineage>
        <taxon>Eukaryota</taxon>
        <taxon>Viridiplantae</taxon>
        <taxon>Streptophyta</taxon>
        <taxon>Embryophyta</taxon>
        <taxon>Tracheophyta</taxon>
        <taxon>Spermatophyta</taxon>
        <taxon>Magnoliopsida</taxon>
        <taxon>Liliopsida</taxon>
        <taxon>Araceae</taxon>
        <taxon>Aroideae</taxon>
        <taxon>Colocasieae</taxon>
        <taxon>Colocasia</taxon>
    </lineage>
</organism>
<feature type="non-terminal residue" evidence="1">
    <location>
        <position position="179"/>
    </location>
</feature>
<proteinExistence type="predicted"/>
<evidence type="ECO:0000313" key="1">
    <source>
        <dbReference type="EMBL" id="MQL89341.1"/>
    </source>
</evidence>
<accession>A0A843V037</accession>
<dbReference type="AlphaFoldDB" id="A0A843V037"/>
<name>A0A843V037_COLES</name>
<reference evidence="1" key="1">
    <citation type="submission" date="2017-07" db="EMBL/GenBank/DDBJ databases">
        <title>Taro Niue Genome Assembly and Annotation.</title>
        <authorList>
            <person name="Atibalentja N."/>
            <person name="Keating K."/>
            <person name="Fields C.J."/>
        </authorList>
    </citation>
    <scope>NUCLEOTIDE SEQUENCE</scope>
    <source>
        <strain evidence="1">Niue_2</strain>
        <tissue evidence="1">Leaf</tissue>
    </source>
</reference>
<dbReference type="Proteomes" id="UP000652761">
    <property type="component" value="Unassembled WGS sequence"/>
</dbReference>
<comment type="caution">
    <text evidence="1">The sequence shown here is derived from an EMBL/GenBank/DDBJ whole genome shotgun (WGS) entry which is preliminary data.</text>
</comment>
<dbReference type="EMBL" id="NMUH01001140">
    <property type="protein sequence ID" value="MQL89341.1"/>
    <property type="molecule type" value="Genomic_DNA"/>
</dbReference>
<protein>
    <submittedName>
        <fullName evidence="1">Uncharacterized protein</fullName>
    </submittedName>
</protein>
<evidence type="ECO:0000313" key="2">
    <source>
        <dbReference type="Proteomes" id="UP000652761"/>
    </source>
</evidence>